<dbReference type="GO" id="GO:0008270">
    <property type="term" value="F:zinc ion binding"/>
    <property type="evidence" value="ECO:0007669"/>
    <property type="project" value="UniProtKB-KW"/>
</dbReference>
<evidence type="ECO:0000256" key="6">
    <source>
        <dbReference type="PROSITE-ProRule" id="PRU00432"/>
    </source>
</evidence>
<evidence type="ECO:0000256" key="5">
    <source>
        <dbReference type="ARBA" id="ARBA00025599"/>
    </source>
</evidence>
<evidence type="ECO:0000256" key="2">
    <source>
        <dbReference type="ARBA" id="ARBA00022722"/>
    </source>
</evidence>
<dbReference type="PANTHER" id="PTHR12801:SF45">
    <property type="entry name" value="RNA EXONUCLEASE 4"/>
    <property type="match status" value="1"/>
</dbReference>
<dbReference type="GO" id="GO:0000027">
    <property type="term" value="P:ribosomal large subunit assembly"/>
    <property type="evidence" value="ECO:0007669"/>
    <property type="project" value="TreeGrafter"/>
</dbReference>
<dbReference type="InterPro" id="IPR047021">
    <property type="entry name" value="REXO1/3/4-like"/>
</dbReference>
<sequence length="356" mass="39524">MKHQALKEKVAFAKATLRSGASPEAVSHDPTIASLNALSGSSQPASTNIVAYQRPRNSEKREVVMVCHYHDGQIIRGNWSCCHGHSQFSKPCKSAERHQPADYSTHWLIAQWQYYPTPILNPWRLPQLRGAVVLDCEFGVSIHGDSELISLAVIDYFSGEVLINRLVLPKVRMLHYNTPFSGIRNSDIESARRTGTCFRGRDEARIALYSYVSPDTIVVGHALHQDLSSMRLIHKKVIDTLILEQNIAETCRIDTVNIGKVDEEPGNEDGGAALDGSASKKSEKRKSGSLSLKALAHDRLGREIQVGSHDALEDAIATRDLCHWYMLNVVGKMQPVGLLADKERLENLVENLTVTE</sequence>
<dbReference type="Gene3D" id="3.30.420.10">
    <property type="entry name" value="Ribonuclease H-like superfamily/Ribonuclease H"/>
    <property type="match status" value="1"/>
</dbReference>
<dbReference type="InterPro" id="IPR036397">
    <property type="entry name" value="RNaseH_sf"/>
</dbReference>
<dbReference type="SUPFAM" id="SSF53098">
    <property type="entry name" value="Ribonuclease H-like"/>
    <property type="match status" value="1"/>
</dbReference>
<dbReference type="PROSITE" id="PS51113">
    <property type="entry name" value="ZF_BTK"/>
    <property type="match status" value="1"/>
</dbReference>
<protein>
    <recommendedName>
        <fullName evidence="8">Exonuclease domain-containing protein</fullName>
    </recommendedName>
</protein>
<keyword evidence="6" id="KW-0863">Zinc-finger</keyword>
<keyword evidence="2" id="KW-0540">Nuclease</keyword>
<keyword evidence="4" id="KW-0269">Exonuclease</keyword>
<dbReference type="VEuPathDB" id="FungiDB:jhhlp_002106"/>
<evidence type="ECO:0000313" key="10">
    <source>
        <dbReference type="Proteomes" id="UP000233524"/>
    </source>
</evidence>
<dbReference type="InterPro" id="IPR001562">
    <property type="entry name" value="Znf_Btk_motif"/>
</dbReference>
<organism evidence="9 10">
    <name type="scientific">Lomentospora prolificans</name>
    <dbReference type="NCBI Taxonomy" id="41688"/>
    <lineage>
        <taxon>Eukaryota</taxon>
        <taxon>Fungi</taxon>
        <taxon>Dikarya</taxon>
        <taxon>Ascomycota</taxon>
        <taxon>Pezizomycotina</taxon>
        <taxon>Sordariomycetes</taxon>
        <taxon>Hypocreomycetidae</taxon>
        <taxon>Microascales</taxon>
        <taxon>Microascaceae</taxon>
        <taxon>Lomentospora</taxon>
    </lineage>
</organism>
<dbReference type="GO" id="GO:0005634">
    <property type="term" value="C:nucleus"/>
    <property type="evidence" value="ECO:0007669"/>
    <property type="project" value="TreeGrafter"/>
</dbReference>
<evidence type="ECO:0000256" key="4">
    <source>
        <dbReference type="ARBA" id="ARBA00022839"/>
    </source>
</evidence>
<keyword evidence="6" id="KW-0862">Zinc</keyword>
<reference evidence="9 10" key="1">
    <citation type="journal article" date="2017" name="G3 (Bethesda)">
        <title>First Draft Genome Sequence of the Pathogenic Fungus Lomentospora prolificans (Formerly Scedosporium prolificans).</title>
        <authorList>
            <person name="Luo R."/>
            <person name="Zimin A."/>
            <person name="Workman R."/>
            <person name="Fan Y."/>
            <person name="Pertea G."/>
            <person name="Grossman N."/>
            <person name="Wear M.P."/>
            <person name="Jia B."/>
            <person name="Miller H."/>
            <person name="Casadevall A."/>
            <person name="Timp W."/>
            <person name="Zhang S.X."/>
            <person name="Salzberg S.L."/>
        </authorList>
    </citation>
    <scope>NUCLEOTIDE SEQUENCE [LARGE SCALE GENOMIC DNA]</scope>
    <source>
        <strain evidence="9 10">JHH-5317</strain>
    </source>
</reference>
<evidence type="ECO:0000259" key="8">
    <source>
        <dbReference type="SMART" id="SM00479"/>
    </source>
</evidence>
<evidence type="ECO:0000313" key="9">
    <source>
        <dbReference type="EMBL" id="PKS10355.1"/>
    </source>
</evidence>
<name>A0A2N3ND32_9PEZI</name>
<comment type="function">
    <text evidence="5">Exoribonuclease involved in ribosome biosynthesis. Involved in the processing of ITS1, the internal transcribed spacer localized between the 18S and 5.8S rRNAs.</text>
</comment>
<proteinExistence type="predicted"/>
<dbReference type="OrthoDB" id="16516at2759"/>
<dbReference type="InterPro" id="IPR013520">
    <property type="entry name" value="Ribonucl_H"/>
</dbReference>
<dbReference type="InterPro" id="IPR012337">
    <property type="entry name" value="RNaseH-like_sf"/>
</dbReference>
<dbReference type="GO" id="GO:0035556">
    <property type="term" value="P:intracellular signal transduction"/>
    <property type="evidence" value="ECO:0007669"/>
    <property type="project" value="InterPro"/>
</dbReference>
<evidence type="ECO:0000256" key="1">
    <source>
        <dbReference type="ARBA" id="ARBA00022552"/>
    </source>
</evidence>
<evidence type="ECO:0000256" key="3">
    <source>
        <dbReference type="ARBA" id="ARBA00022801"/>
    </source>
</evidence>
<gene>
    <name evidence="9" type="ORF">jhhlp_002106</name>
</gene>
<dbReference type="CDD" id="cd06137">
    <property type="entry name" value="DEDDh_RNase"/>
    <property type="match status" value="1"/>
</dbReference>
<evidence type="ECO:0000256" key="7">
    <source>
        <dbReference type="SAM" id="MobiDB-lite"/>
    </source>
</evidence>
<dbReference type="PANTHER" id="PTHR12801">
    <property type="entry name" value="RNA EXONUCLEASE REXO1 / RECO3 FAMILY MEMBER-RELATED"/>
    <property type="match status" value="1"/>
</dbReference>
<accession>A0A2N3ND32</accession>
<dbReference type="Proteomes" id="UP000233524">
    <property type="component" value="Unassembled WGS sequence"/>
</dbReference>
<keyword evidence="1" id="KW-0698">rRNA processing</keyword>
<keyword evidence="3" id="KW-0378">Hydrolase</keyword>
<dbReference type="STRING" id="41688.A0A2N3ND32"/>
<keyword evidence="10" id="KW-1185">Reference proteome</keyword>
<feature type="region of interest" description="Disordered" evidence="7">
    <location>
        <begin position="262"/>
        <end position="285"/>
    </location>
</feature>
<dbReference type="GO" id="GO:0003676">
    <property type="term" value="F:nucleic acid binding"/>
    <property type="evidence" value="ECO:0007669"/>
    <property type="project" value="InterPro"/>
</dbReference>
<keyword evidence="6" id="KW-0479">Metal-binding</keyword>
<dbReference type="InParanoid" id="A0A2N3ND32"/>
<dbReference type="GO" id="GO:0004527">
    <property type="term" value="F:exonuclease activity"/>
    <property type="evidence" value="ECO:0007669"/>
    <property type="project" value="UniProtKB-KW"/>
</dbReference>
<feature type="domain" description="Exonuclease" evidence="8">
    <location>
        <begin position="130"/>
        <end position="331"/>
    </location>
</feature>
<dbReference type="AlphaFoldDB" id="A0A2N3ND32"/>
<dbReference type="SMART" id="SM00479">
    <property type="entry name" value="EXOIII"/>
    <property type="match status" value="1"/>
</dbReference>
<dbReference type="EMBL" id="NLAX01000008">
    <property type="protein sequence ID" value="PKS10355.1"/>
    <property type="molecule type" value="Genomic_DNA"/>
</dbReference>
<comment type="caution">
    <text evidence="9">The sequence shown here is derived from an EMBL/GenBank/DDBJ whole genome shotgun (WGS) entry which is preliminary data.</text>
</comment>
<dbReference type="GO" id="GO:0006364">
    <property type="term" value="P:rRNA processing"/>
    <property type="evidence" value="ECO:0007669"/>
    <property type="project" value="UniProtKB-KW"/>
</dbReference>